<sequence>MSKRKRRRREEARRNEINTNTPFGINPAQLMGLLGNNIDFNQIGNMLSSMKTDGLDLNNFNLNNENISQGNRKAFDSTPLQGFMSSLGLNDIGNNNNSNMFNSNINIQSEINTENEDNEINEENINSSQEEFDEREFNEEEFLEEDENIQMLIAIKSIVDSKKALFLERVIEEYNKGSFK</sequence>
<evidence type="ECO:0000313" key="3">
    <source>
        <dbReference type="Proteomes" id="UP000640335"/>
    </source>
</evidence>
<organism evidence="2 3">
    <name type="scientific">Clostridium gallinarum</name>
    <dbReference type="NCBI Taxonomy" id="2762246"/>
    <lineage>
        <taxon>Bacteria</taxon>
        <taxon>Bacillati</taxon>
        <taxon>Bacillota</taxon>
        <taxon>Clostridia</taxon>
        <taxon>Eubacteriales</taxon>
        <taxon>Clostridiaceae</taxon>
        <taxon>Clostridium</taxon>
    </lineage>
</organism>
<feature type="region of interest" description="Disordered" evidence="1">
    <location>
        <begin position="1"/>
        <end position="23"/>
    </location>
</feature>
<dbReference type="Proteomes" id="UP000640335">
    <property type="component" value="Unassembled WGS sequence"/>
</dbReference>
<dbReference type="EMBL" id="JACSQZ010000003">
    <property type="protein sequence ID" value="MBD7913785.1"/>
    <property type="molecule type" value="Genomic_DNA"/>
</dbReference>
<name>A0ABR8Q046_9CLOT</name>
<accession>A0ABR8Q046</accession>
<dbReference type="RefSeq" id="WP_191747777.1">
    <property type="nucleotide sequence ID" value="NZ_JACSQZ010000003.1"/>
</dbReference>
<keyword evidence="3" id="KW-1185">Reference proteome</keyword>
<comment type="caution">
    <text evidence="2">The sequence shown here is derived from an EMBL/GenBank/DDBJ whole genome shotgun (WGS) entry which is preliminary data.</text>
</comment>
<proteinExistence type="predicted"/>
<gene>
    <name evidence="2" type="ORF">H9660_01345</name>
</gene>
<evidence type="ECO:0000256" key="1">
    <source>
        <dbReference type="SAM" id="MobiDB-lite"/>
    </source>
</evidence>
<reference evidence="2 3" key="1">
    <citation type="submission" date="2020-08" db="EMBL/GenBank/DDBJ databases">
        <title>A Genomic Blueprint of the Chicken Gut Microbiome.</title>
        <authorList>
            <person name="Gilroy R."/>
            <person name="Ravi A."/>
            <person name="Getino M."/>
            <person name="Pursley I."/>
            <person name="Horton D.L."/>
            <person name="Alikhan N.-F."/>
            <person name="Baker D."/>
            <person name="Gharbi K."/>
            <person name="Hall N."/>
            <person name="Watson M."/>
            <person name="Adriaenssens E.M."/>
            <person name="Foster-Nyarko E."/>
            <person name="Jarju S."/>
            <person name="Secka A."/>
            <person name="Antonio M."/>
            <person name="Oren A."/>
            <person name="Chaudhuri R."/>
            <person name="La Ragione R.M."/>
            <person name="Hildebrand F."/>
            <person name="Pallen M.J."/>
        </authorList>
    </citation>
    <scope>NUCLEOTIDE SEQUENCE [LARGE SCALE GENOMIC DNA]</scope>
    <source>
        <strain evidence="2 3">Sa3CUN1</strain>
    </source>
</reference>
<protein>
    <submittedName>
        <fullName evidence="2">Uncharacterized protein</fullName>
    </submittedName>
</protein>
<evidence type="ECO:0000313" key="2">
    <source>
        <dbReference type="EMBL" id="MBD7913785.1"/>
    </source>
</evidence>